<sequence>MSKEEIDILKRALAREKASRKVAEEILELKSAELWEANQKLARAYSEVESLLSKTDSQLQGVFETIVDAYVVADINGHIIKMNEATVSLLGLKDVNDSCNLMELVQPSEYNNVYLAFNNIYKYGGSISDLLVNITTKDNRDIIVQINASVIYDNGVPIATQGIVRDITKDKEAEEYLIQSENRLSTLIRNLDSGVLLEDENRKIVLTNNKFCDLFGIPLQPDQLIGADCSNSAEESKNMFVDSKGFISRINEIVEKRELVVGDELKMVNGSILERDYIPVFSDSKYRGHLWSYRDVTLRRKYRHNIEAEREKYRSIIANMHLGLVELDKEERIIMVNQSYLNMSGYSEDELLGKVGKDILLAKADRDMVEERMYERKKGLTNAYEIRVKNKQGERRHWLVSGAPNYNFNGEIIGSIGIVYDITEIKELHLQKENLLLKLEKSNDELQEYAHIVSHDLKSPLRSIDALVQWIKEDNKDKLDDMSLSNIDHIEKTLEKMEQLISDVLEYSSVGSEDKEKTNVNLADLVDGLCQILYIPEHIKVNVVNPLPSVKGDKTKLQQLFQNLMSNAVKFIDKPEGKIEIDVKSERGFYQFSVSDNGIGIEKQYHDKIFKIFHALNKSKDSTGIGLSIVKKIVDLHEGKIWLESEPNKGTTFFFTLKK</sequence>
<dbReference type="Pfam" id="PF00989">
    <property type="entry name" value="PAS"/>
    <property type="match status" value="1"/>
</dbReference>
<dbReference type="CDD" id="cd00130">
    <property type="entry name" value="PAS"/>
    <property type="match status" value="2"/>
</dbReference>
<evidence type="ECO:0000259" key="7">
    <source>
        <dbReference type="PROSITE" id="PS50109"/>
    </source>
</evidence>
<dbReference type="EMBL" id="JARSBN010000004">
    <property type="protein sequence ID" value="MDG4715907.1"/>
    <property type="molecule type" value="Genomic_DNA"/>
</dbReference>
<dbReference type="InterPro" id="IPR000700">
    <property type="entry name" value="PAS-assoc_C"/>
</dbReference>
<keyword evidence="6" id="KW-0175">Coiled coil</keyword>
<feature type="domain" description="PAS" evidence="8">
    <location>
        <begin position="309"/>
        <end position="354"/>
    </location>
</feature>
<dbReference type="Pfam" id="PF02518">
    <property type="entry name" value="HATPase_c"/>
    <property type="match status" value="1"/>
</dbReference>
<dbReference type="InterPro" id="IPR003594">
    <property type="entry name" value="HATPase_dom"/>
</dbReference>
<evidence type="ECO:0000256" key="5">
    <source>
        <dbReference type="ARBA" id="ARBA00022777"/>
    </source>
</evidence>
<dbReference type="EC" id="2.7.13.3" evidence="2"/>
<dbReference type="Gene3D" id="1.10.287.130">
    <property type="match status" value="1"/>
</dbReference>
<dbReference type="InterPro" id="IPR001610">
    <property type="entry name" value="PAC"/>
</dbReference>
<dbReference type="PROSITE" id="PS50113">
    <property type="entry name" value="PAC"/>
    <property type="match status" value="1"/>
</dbReference>
<dbReference type="RefSeq" id="WP_278005361.1">
    <property type="nucleotide sequence ID" value="NZ_JARSBN010000004.1"/>
</dbReference>
<evidence type="ECO:0000313" key="11">
    <source>
        <dbReference type="Proteomes" id="UP001529085"/>
    </source>
</evidence>
<organism evidence="10 11">
    <name type="scientific">Winogradskyella marincola</name>
    <dbReference type="NCBI Taxonomy" id="3037795"/>
    <lineage>
        <taxon>Bacteria</taxon>
        <taxon>Pseudomonadati</taxon>
        <taxon>Bacteroidota</taxon>
        <taxon>Flavobacteriia</taxon>
        <taxon>Flavobacteriales</taxon>
        <taxon>Flavobacteriaceae</taxon>
        <taxon>Winogradskyella</taxon>
    </lineage>
</organism>
<dbReference type="InterPro" id="IPR036890">
    <property type="entry name" value="HATPase_C_sf"/>
</dbReference>
<dbReference type="Pfam" id="PF08448">
    <property type="entry name" value="PAS_4"/>
    <property type="match status" value="1"/>
</dbReference>
<dbReference type="Pfam" id="PF13188">
    <property type="entry name" value="PAS_8"/>
    <property type="match status" value="1"/>
</dbReference>
<dbReference type="Pfam" id="PF00512">
    <property type="entry name" value="HisKA"/>
    <property type="match status" value="1"/>
</dbReference>
<dbReference type="Gene3D" id="3.30.450.20">
    <property type="entry name" value="PAS domain"/>
    <property type="match status" value="3"/>
</dbReference>
<dbReference type="NCBIfam" id="TIGR00229">
    <property type="entry name" value="sensory_box"/>
    <property type="match status" value="2"/>
</dbReference>
<dbReference type="InterPro" id="IPR036097">
    <property type="entry name" value="HisK_dim/P_sf"/>
</dbReference>
<evidence type="ECO:0000313" key="10">
    <source>
        <dbReference type="EMBL" id="MDG4715907.1"/>
    </source>
</evidence>
<dbReference type="PROSITE" id="PS50112">
    <property type="entry name" value="PAS"/>
    <property type="match status" value="3"/>
</dbReference>
<dbReference type="InterPro" id="IPR013656">
    <property type="entry name" value="PAS_4"/>
</dbReference>
<dbReference type="InterPro" id="IPR052162">
    <property type="entry name" value="Sensor_kinase/Photoreceptor"/>
</dbReference>
<dbReference type="InterPro" id="IPR003661">
    <property type="entry name" value="HisK_dim/P_dom"/>
</dbReference>
<accession>A0ABT6G1V9</accession>
<evidence type="ECO:0000256" key="3">
    <source>
        <dbReference type="ARBA" id="ARBA00022553"/>
    </source>
</evidence>
<proteinExistence type="predicted"/>
<dbReference type="Gene3D" id="3.30.565.10">
    <property type="entry name" value="Histidine kinase-like ATPase, C-terminal domain"/>
    <property type="match status" value="1"/>
</dbReference>
<keyword evidence="3" id="KW-0597">Phosphoprotein</keyword>
<dbReference type="PRINTS" id="PR00344">
    <property type="entry name" value="BCTRLSENSOR"/>
</dbReference>
<dbReference type="SUPFAM" id="SSF55785">
    <property type="entry name" value="PYP-like sensor domain (PAS domain)"/>
    <property type="match status" value="3"/>
</dbReference>
<evidence type="ECO:0000256" key="1">
    <source>
        <dbReference type="ARBA" id="ARBA00000085"/>
    </source>
</evidence>
<dbReference type="SUPFAM" id="SSF55874">
    <property type="entry name" value="ATPase domain of HSP90 chaperone/DNA topoisomerase II/histidine kinase"/>
    <property type="match status" value="1"/>
</dbReference>
<evidence type="ECO:0000256" key="2">
    <source>
        <dbReference type="ARBA" id="ARBA00012438"/>
    </source>
</evidence>
<dbReference type="Proteomes" id="UP001529085">
    <property type="component" value="Unassembled WGS sequence"/>
</dbReference>
<dbReference type="PANTHER" id="PTHR43304">
    <property type="entry name" value="PHYTOCHROME-LIKE PROTEIN CPH1"/>
    <property type="match status" value="1"/>
</dbReference>
<dbReference type="InterPro" id="IPR005467">
    <property type="entry name" value="His_kinase_dom"/>
</dbReference>
<dbReference type="SUPFAM" id="SSF47384">
    <property type="entry name" value="Homodimeric domain of signal transducing histidine kinase"/>
    <property type="match status" value="1"/>
</dbReference>
<dbReference type="SMART" id="SM00091">
    <property type="entry name" value="PAS"/>
    <property type="match status" value="3"/>
</dbReference>
<feature type="domain" description="PAC" evidence="9">
    <location>
        <begin position="382"/>
        <end position="434"/>
    </location>
</feature>
<dbReference type="SMART" id="SM00387">
    <property type="entry name" value="HATPase_c"/>
    <property type="match status" value="1"/>
</dbReference>
<evidence type="ECO:0000259" key="8">
    <source>
        <dbReference type="PROSITE" id="PS50112"/>
    </source>
</evidence>
<protein>
    <recommendedName>
        <fullName evidence="2">histidine kinase</fullName>
        <ecNumber evidence="2">2.7.13.3</ecNumber>
    </recommendedName>
</protein>
<evidence type="ECO:0000259" key="9">
    <source>
        <dbReference type="PROSITE" id="PS50113"/>
    </source>
</evidence>
<feature type="domain" description="Histidine kinase" evidence="7">
    <location>
        <begin position="452"/>
        <end position="659"/>
    </location>
</feature>
<dbReference type="SMART" id="SM00388">
    <property type="entry name" value="HisKA"/>
    <property type="match status" value="1"/>
</dbReference>
<dbReference type="SMART" id="SM00086">
    <property type="entry name" value="PAC"/>
    <property type="match status" value="2"/>
</dbReference>
<dbReference type="InterPro" id="IPR013767">
    <property type="entry name" value="PAS_fold"/>
</dbReference>
<name>A0ABT6G1V9_9FLAO</name>
<dbReference type="InterPro" id="IPR035965">
    <property type="entry name" value="PAS-like_dom_sf"/>
</dbReference>
<comment type="caution">
    <text evidence="10">The sequence shown here is derived from an EMBL/GenBank/DDBJ whole genome shotgun (WGS) entry which is preliminary data.</text>
</comment>
<comment type="catalytic activity">
    <reaction evidence="1">
        <text>ATP + protein L-histidine = ADP + protein N-phospho-L-histidine.</text>
        <dbReference type="EC" id="2.7.13.3"/>
    </reaction>
</comment>
<keyword evidence="5" id="KW-0418">Kinase</keyword>
<reference evidence="10 11" key="1">
    <citation type="submission" date="2023-03" db="EMBL/GenBank/DDBJ databases">
        <title>Strain YYF002 represents a novel species in the genus Winogradskyella isolated from seawater.</title>
        <authorList>
            <person name="Fu Z.-Y."/>
        </authorList>
    </citation>
    <scope>NUCLEOTIDE SEQUENCE [LARGE SCALE GENOMIC DNA]</scope>
    <source>
        <strain evidence="10 11">YYF002</strain>
    </source>
</reference>
<dbReference type="CDD" id="cd00082">
    <property type="entry name" value="HisKA"/>
    <property type="match status" value="1"/>
</dbReference>
<keyword evidence="11" id="KW-1185">Reference proteome</keyword>
<feature type="domain" description="PAS" evidence="8">
    <location>
        <begin position="180"/>
        <end position="217"/>
    </location>
</feature>
<dbReference type="PROSITE" id="PS50109">
    <property type="entry name" value="HIS_KIN"/>
    <property type="match status" value="1"/>
</dbReference>
<keyword evidence="4" id="KW-0808">Transferase</keyword>
<feature type="coiled-coil region" evidence="6">
    <location>
        <begin position="425"/>
        <end position="452"/>
    </location>
</feature>
<evidence type="ECO:0000256" key="4">
    <source>
        <dbReference type="ARBA" id="ARBA00022679"/>
    </source>
</evidence>
<dbReference type="InterPro" id="IPR000014">
    <property type="entry name" value="PAS"/>
</dbReference>
<evidence type="ECO:0000256" key="6">
    <source>
        <dbReference type="SAM" id="Coils"/>
    </source>
</evidence>
<dbReference type="InterPro" id="IPR004358">
    <property type="entry name" value="Sig_transdc_His_kin-like_C"/>
</dbReference>
<gene>
    <name evidence="10" type="ORF">P7122_08490</name>
</gene>
<feature type="domain" description="PAS" evidence="8">
    <location>
        <begin position="55"/>
        <end position="92"/>
    </location>
</feature>
<dbReference type="PANTHER" id="PTHR43304:SF1">
    <property type="entry name" value="PAC DOMAIN-CONTAINING PROTEIN"/>
    <property type="match status" value="1"/>
</dbReference>